<protein>
    <submittedName>
        <fullName evidence="1">Uncharacterized protein</fullName>
    </submittedName>
</protein>
<keyword evidence="2" id="KW-1185">Reference proteome</keyword>
<evidence type="ECO:0000313" key="2">
    <source>
        <dbReference type="Proteomes" id="UP001159641"/>
    </source>
</evidence>
<organism evidence="1 2">
    <name type="scientific">Eschrichtius robustus</name>
    <name type="common">California gray whale</name>
    <name type="synonym">Eschrichtius gibbosus</name>
    <dbReference type="NCBI Taxonomy" id="9764"/>
    <lineage>
        <taxon>Eukaryota</taxon>
        <taxon>Metazoa</taxon>
        <taxon>Chordata</taxon>
        <taxon>Craniata</taxon>
        <taxon>Vertebrata</taxon>
        <taxon>Euteleostomi</taxon>
        <taxon>Mammalia</taxon>
        <taxon>Eutheria</taxon>
        <taxon>Laurasiatheria</taxon>
        <taxon>Artiodactyla</taxon>
        <taxon>Whippomorpha</taxon>
        <taxon>Cetacea</taxon>
        <taxon>Mysticeti</taxon>
        <taxon>Eschrichtiidae</taxon>
        <taxon>Eschrichtius</taxon>
    </lineage>
</organism>
<dbReference type="Proteomes" id="UP001159641">
    <property type="component" value="Unassembled WGS sequence"/>
</dbReference>
<name>A0AB34H724_ESCRO</name>
<comment type="caution">
    <text evidence="1">The sequence shown here is derived from an EMBL/GenBank/DDBJ whole genome shotgun (WGS) entry which is preliminary data.</text>
</comment>
<sequence>MQLGIPQPRSFDTVVLSTAENQALRSLRCRAFGAEYLRSHEAFILSSEDTKPPNSPDFKWATPQHDQEATTEFLFPNVSSLDTCLTLERGKDSPRYAWGCISHRL</sequence>
<evidence type="ECO:0000313" key="1">
    <source>
        <dbReference type="EMBL" id="KAJ8787486.1"/>
    </source>
</evidence>
<dbReference type="AlphaFoldDB" id="A0AB34H724"/>
<gene>
    <name evidence="1" type="ORF">J1605_022971</name>
</gene>
<proteinExistence type="predicted"/>
<dbReference type="EMBL" id="JAIQCJ010001787">
    <property type="protein sequence ID" value="KAJ8787486.1"/>
    <property type="molecule type" value="Genomic_DNA"/>
</dbReference>
<accession>A0AB34H724</accession>
<reference evidence="1 2" key="1">
    <citation type="submission" date="2022-11" db="EMBL/GenBank/DDBJ databases">
        <title>Whole genome sequence of Eschrichtius robustus ER-17-0199.</title>
        <authorList>
            <person name="Bruniche-Olsen A."/>
            <person name="Black A.N."/>
            <person name="Fields C.J."/>
            <person name="Walden K."/>
            <person name="Dewoody J.A."/>
        </authorList>
    </citation>
    <scope>NUCLEOTIDE SEQUENCE [LARGE SCALE GENOMIC DNA]</scope>
    <source>
        <strain evidence="1">ER-17-0199</strain>
        <tissue evidence="1">Blubber</tissue>
    </source>
</reference>